<dbReference type="GeneID" id="100823432"/>
<evidence type="ECO:0000313" key="4">
    <source>
        <dbReference type="Proteomes" id="UP000008810"/>
    </source>
</evidence>
<feature type="compositionally biased region" description="Basic and acidic residues" evidence="1">
    <location>
        <begin position="45"/>
        <end position="58"/>
    </location>
</feature>
<reference evidence="2 3" key="1">
    <citation type="journal article" date="2010" name="Nature">
        <title>Genome sequencing and analysis of the model grass Brachypodium distachyon.</title>
        <authorList>
            <consortium name="International Brachypodium Initiative"/>
        </authorList>
    </citation>
    <scope>NUCLEOTIDE SEQUENCE [LARGE SCALE GENOMIC DNA]</scope>
    <source>
        <strain evidence="2">Bd21</strain>
        <strain evidence="3">cv. Bd21</strain>
    </source>
</reference>
<keyword evidence="4" id="KW-1185">Reference proteome</keyword>
<feature type="compositionally biased region" description="Low complexity" evidence="1">
    <location>
        <begin position="134"/>
        <end position="143"/>
    </location>
</feature>
<dbReference type="PANTHER" id="PTHR34207">
    <property type="entry name" value="PROTEIN BIC1"/>
    <property type="match status" value="1"/>
</dbReference>
<accession>I1IXH5</accession>
<dbReference type="AlphaFoldDB" id="I1IXH5"/>
<feature type="compositionally biased region" description="Gly residues" evidence="1">
    <location>
        <begin position="1"/>
        <end position="10"/>
    </location>
</feature>
<dbReference type="InterPro" id="IPR040374">
    <property type="entry name" value="BIC"/>
</dbReference>
<feature type="region of interest" description="Disordered" evidence="1">
    <location>
        <begin position="126"/>
        <end position="151"/>
    </location>
</feature>
<organism evidence="3">
    <name type="scientific">Brachypodium distachyon</name>
    <name type="common">Purple false brome</name>
    <name type="synonym">Trachynia distachya</name>
    <dbReference type="NCBI Taxonomy" id="15368"/>
    <lineage>
        <taxon>Eukaryota</taxon>
        <taxon>Viridiplantae</taxon>
        <taxon>Streptophyta</taxon>
        <taxon>Embryophyta</taxon>
        <taxon>Tracheophyta</taxon>
        <taxon>Spermatophyta</taxon>
        <taxon>Magnoliopsida</taxon>
        <taxon>Liliopsida</taxon>
        <taxon>Poales</taxon>
        <taxon>Poaceae</taxon>
        <taxon>BOP clade</taxon>
        <taxon>Pooideae</taxon>
        <taxon>Stipodae</taxon>
        <taxon>Brachypodieae</taxon>
        <taxon>Brachypodium</taxon>
    </lineage>
</organism>
<evidence type="ECO:0008006" key="5">
    <source>
        <dbReference type="Google" id="ProtNLM"/>
    </source>
</evidence>
<sequence>MAFSGHGVGLEGSEKSQPARPETTSSDHHEAVVPEQVSATARMSTSKEEKLLKSPAKEEEGEDAGESTRERLKRHRREMAGKVWVPELWGQEKLLKDWMDCSAFDRPLVPAGLLTARRALVAESCARRRPAPTPRASCSASPPLRVQNGCS</sequence>
<evidence type="ECO:0000313" key="2">
    <source>
        <dbReference type="EMBL" id="KQJ82506.1"/>
    </source>
</evidence>
<dbReference type="GO" id="GO:0009785">
    <property type="term" value="P:blue light signaling pathway"/>
    <property type="evidence" value="ECO:0007669"/>
    <property type="project" value="InterPro"/>
</dbReference>
<dbReference type="KEGG" id="bdi:100823432"/>
<protein>
    <recommendedName>
        <fullName evidence="5">Protein BIC1</fullName>
    </recommendedName>
</protein>
<name>I1IXH5_BRADI</name>
<reference evidence="2" key="2">
    <citation type="submission" date="2017-06" db="EMBL/GenBank/DDBJ databases">
        <title>WGS assembly of Brachypodium distachyon.</title>
        <authorList>
            <consortium name="The International Brachypodium Initiative"/>
            <person name="Lucas S."/>
            <person name="Harmon-Smith M."/>
            <person name="Lail K."/>
            <person name="Tice H."/>
            <person name="Grimwood J."/>
            <person name="Bruce D."/>
            <person name="Barry K."/>
            <person name="Shu S."/>
            <person name="Lindquist E."/>
            <person name="Wang M."/>
            <person name="Pitluck S."/>
            <person name="Vogel J.P."/>
            <person name="Garvin D.F."/>
            <person name="Mockler T.C."/>
            <person name="Schmutz J."/>
            <person name="Rokhsar D."/>
            <person name="Bevan M.W."/>
        </authorList>
    </citation>
    <scope>NUCLEOTIDE SEQUENCE</scope>
    <source>
        <strain evidence="2">Bd21</strain>
    </source>
</reference>
<proteinExistence type="predicted"/>
<dbReference type="STRING" id="15368.I1IXH5"/>
<dbReference type="Proteomes" id="UP000008810">
    <property type="component" value="Chromosome 5"/>
</dbReference>
<dbReference type="HOGENOM" id="CLU_104803_0_0_1"/>
<dbReference type="OrthoDB" id="672067at2759"/>
<reference evidence="3" key="3">
    <citation type="submission" date="2018-08" db="UniProtKB">
        <authorList>
            <consortium name="EnsemblPlants"/>
        </authorList>
    </citation>
    <scope>IDENTIFICATION</scope>
    <source>
        <strain evidence="3">cv. Bd21</strain>
    </source>
</reference>
<dbReference type="OMA" id="EMAGKVW"/>
<feature type="region of interest" description="Disordered" evidence="1">
    <location>
        <begin position="1"/>
        <end position="76"/>
    </location>
</feature>
<dbReference type="EnsemblPlants" id="KQJ82506">
    <property type="protein sequence ID" value="KQJ82506"/>
    <property type="gene ID" value="BRADI_5g09310v3"/>
</dbReference>
<dbReference type="EMBL" id="CM000884">
    <property type="protein sequence ID" value="KQJ82506.1"/>
    <property type="molecule type" value="Genomic_DNA"/>
</dbReference>
<dbReference type="PANTHER" id="PTHR34207:SF2">
    <property type="entry name" value="PROTEIN BIC1"/>
    <property type="match status" value="1"/>
</dbReference>
<gene>
    <name evidence="3" type="primary">LOC100823432</name>
    <name evidence="2" type="ORF">BRADI_5g09310v3</name>
</gene>
<evidence type="ECO:0000313" key="3">
    <source>
        <dbReference type="EnsemblPlants" id="KQJ82506"/>
    </source>
</evidence>
<dbReference type="CDD" id="cd22645">
    <property type="entry name" value="BIC1_CID"/>
    <property type="match status" value="1"/>
</dbReference>
<evidence type="ECO:0000256" key="1">
    <source>
        <dbReference type="SAM" id="MobiDB-lite"/>
    </source>
</evidence>
<dbReference type="eggNOG" id="ENOG502S7HB">
    <property type="taxonomic scope" value="Eukaryota"/>
</dbReference>
<dbReference type="Gramene" id="KQJ82506">
    <property type="protein sequence ID" value="KQJ82506"/>
    <property type="gene ID" value="BRADI_5g09310v3"/>
</dbReference>
<dbReference type="RefSeq" id="XP_003581199.1">
    <property type="nucleotide sequence ID" value="XM_003581151.3"/>
</dbReference>